<feature type="region of interest" description="Disordered" evidence="1">
    <location>
        <begin position="1"/>
        <end position="49"/>
    </location>
</feature>
<reference evidence="2" key="1">
    <citation type="submission" date="2018-06" db="EMBL/GenBank/DDBJ databases">
        <authorList>
            <person name="Zhirakovskaya E."/>
        </authorList>
    </citation>
    <scope>NUCLEOTIDE SEQUENCE</scope>
</reference>
<gene>
    <name evidence="2" type="ORF">MNBD_ACTINO01-93</name>
</gene>
<feature type="compositionally biased region" description="Polar residues" evidence="1">
    <location>
        <begin position="24"/>
        <end position="33"/>
    </location>
</feature>
<name>A0A3B0RU73_9ZZZZ</name>
<dbReference type="AlphaFoldDB" id="A0A3B0RU73"/>
<sequence>MAVGTAMKSGWNPALSRNGELPSSHGSIVSKSGHTPYRANRSTREETGLVRPAHFLSIELLILVRQEVLDAENPSPDRHRG</sequence>
<feature type="non-terminal residue" evidence="2">
    <location>
        <position position="81"/>
    </location>
</feature>
<organism evidence="2">
    <name type="scientific">hydrothermal vent metagenome</name>
    <dbReference type="NCBI Taxonomy" id="652676"/>
    <lineage>
        <taxon>unclassified sequences</taxon>
        <taxon>metagenomes</taxon>
        <taxon>ecological metagenomes</taxon>
    </lineage>
</organism>
<evidence type="ECO:0000256" key="1">
    <source>
        <dbReference type="SAM" id="MobiDB-lite"/>
    </source>
</evidence>
<accession>A0A3B0RU73</accession>
<evidence type="ECO:0000313" key="2">
    <source>
        <dbReference type="EMBL" id="VAV96990.1"/>
    </source>
</evidence>
<proteinExistence type="predicted"/>
<dbReference type="EMBL" id="UOEI01000195">
    <property type="protein sequence ID" value="VAV96990.1"/>
    <property type="molecule type" value="Genomic_DNA"/>
</dbReference>
<protein>
    <submittedName>
        <fullName evidence="2">Uncharacterized protein</fullName>
    </submittedName>
</protein>